<sequence>MDPINYAQQKVPLVDITKYNICIGASVSTNAITQSPNFDLASGGQLLNKQPSNLPPPGNRHVVAYDTVSVVLSPQTINYGSEPQEHSALMARTLHLMRRQYRRYFSSAIAMFALLMVQVVVVARVALDNVL</sequence>
<reference evidence="2 3" key="1">
    <citation type="submission" date="2019-03" db="EMBL/GenBank/DDBJ databases">
        <title>Single cell metagenomics reveals metabolic interactions within the superorganism composed of flagellate Streblomastix strix and complex community of Bacteroidetes bacteria on its surface.</title>
        <authorList>
            <person name="Treitli S.C."/>
            <person name="Kolisko M."/>
            <person name="Husnik F."/>
            <person name="Keeling P."/>
            <person name="Hampl V."/>
        </authorList>
    </citation>
    <scope>NUCLEOTIDE SEQUENCE [LARGE SCALE GENOMIC DNA]</scope>
    <source>
        <strain evidence="2">ST1C</strain>
    </source>
</reference>
<comment type="caution">
    <text evidence="2">The sequence shown here is derived from an EMBL/GenBank/DDBJ whole genome shotgun (WGS) entry which is preliminary data.</text>
</comment>
<keyword evidence="1" id="KW-0472">Membrane</keyword>
<evidence type="ECO:0000313" key="2">
    <source>
        <dbReference type="EMBL" id="KAA6397878.1"/>
    </source>
</evidence>
<protein>
    <submittedName>
        <fullName evidence="2">Uncharacterized protein</fullName>
    </submittedName>
</protein>
<feature type="transmembrane region" description="Helical" evidence="1">
    <location>
        <begin position="104"/>
        <end position="127"/>
    </location>
</feature>
<evidence type="ECO:0000313" key="3">
    <source>
        <dbReference type="Proteomes" id="UP000324800"/>
    </source>
</evidence>
<dbReference type="EMBL" id="SNRW01001082">
    <property type="protein sequence ID" value="KAA6397878.1"/>
    <property type="molecule type" value="Genomic_DNA"/>
</dbReference>
<proteinExistence type="predicted"/>
<dbReference type="Proteomes" id="UP000324800">
    <property type="component" value="Unassembled WGS sequence"/>
</dbReference>
<keyword evidence="1" id="KW-0812">Transmembrane</keyword>
<evidence type="ECO:0000256" key="1">
    <source>
        <dbReference type="SAM" id="Phobius"/>
    </source>
</evidence>
<name>A0A5J4WSG9_9EUKA</name>
<dbReference type="AlphaFoldDB" id="A0A5J4WSG9"/>
<accession>A0A5J4WSG9</accession>
<gene>
    <name evidence="2" type="ORF">EZS28_006591</name>
</gene>
<organism evidence="2 3">
    <name type="scientific">Streblomastix strix</name>
    <dbReference type="NCBI Taxonomy" id="222440"/>
    <lineage>
        <taxon>Eukaryota</taxon>
        <taxon>Metamonada</taxon>
        <taxon>Preaxostyla</taxon>
        <taxon>Oxymonadida</taxon>
        <taxon>Streblomastigidae</taxon>
        <taxon>Streblomastix</taxon>
    </lineage>
</organism>
<keyword evidence="1" id="KW-1133">Transmembrane helix</keyword>